<evidence type="ECO:0000313" key="1">
    <source>
        <dbReference type="EMBL" id="MBE6502043.1"/>
    </source>
</evidence>
<comment type="caution">
    <text evidence="1">The sequence shown here is derived from an EMBL/GenBank/DDBJ whole genome shotgun (WGS) entry which is preliminary data.</text>
</comment>
<dbReference type="EMBL" id="SUTK01000026">
    <property type="protein sequence ID" value="MBE6502043.1"/>
    <property type="molecule type" value="Genomic_DNA"/>
</dbReference>
<reference evidence="1" key="1">
    <citation type="submission" date="2019-04" db="EMBL/GenBank/DDBJ databases">
        <title>Evolution of Biomass-Degrading Anaerobic Consortia Revealed by Metagenomics.</title>
        <authorList>
            <person name="Peng X."/>
        </authorList>
    </citation>
    <scope>NUCLEOTIDE SEQUENCE</scope>
    <source>
        <strain evidence="1">SIG18</strain>
    </source>
</reference>
<dbReference type="AlphaFoldDB" id="A0A8T3V624"/>
<gene>
    <name evidence="1" type="ORF">E7Z79_06325</name>
</gene>
<dbReference type="PANTHER" id="PTHR41291">
    <property type="entry name" value="DNA ALKYLATION REPAIR PROTEIN"/>
    <property type="match status" value="1"/>
</dbReference>
<name>A0A8T3V624_9EURY</name>
<dbReference type="Pfam" id="PF08713">
    <property type="entry name" value="DNA_alkylation"/>
    <property type="match status" value="1"/>
</dbReference>
<dbReference type="Gene3D" id="1.25.10.90">
    <property type="match status" value="1"/>
</dbReference>
<dbReference type="SUPFAM" id="SSF48371">
    <property type="entry name" value="ARM repeat"/>
    <property type="match status" value="1"/>
</dbReference>
<dbReference type="InterPro" id="IPR016024">
    <property type="entry name" value="ARM-type_fold"/>
</dbReference>
<dbReference type="CDD" id="cd06561">
    <property type="entry name" value="AlkD_like"/>
    <property type="match status" value="1"/>
</dbReference>
<protein>
    <submittedName>
        <fullName evidence="1">DNA alkylation repair protein</fullName>
    </submittedName>
</protein>
<accession>A0A8T3V624</accession>
<proteinExistence type="predicted"/>
<organism evidence="1 2">
    <name type="scientific">Methanobrevibacter thaueri</name>
    <dbReference type="NCBI Taxonomy" id="190975"/>
    <lineage>
        <taxon>Archaea</taxon>
        <taxon>Methanobacteriati</taxon>
        <taxon>Methanobacteriota</taxon>
        <taxon>Methanomada group</taxon>
        <taxon>Methanobacteria</taxon>
        <taxon>Methanobacteriales</taxon>
        <taxon>Methanobacteriaceae</taxon>
        <taxon>Methanobrevibacter</taxon>
    </lineage>
</organism>
<dbReference type="PANTHER" id="PTHR41291:SF1">
    <property type="entry name" value="DNA ALKYLATION REPAIR PROTEIN"/>
    <property type="match status" value="1"/>
</dbReference>
<sequence>MEFDQIIQEFERLSDVDFAENMKKFGIHYVRSYGLRLPQIRKVAKQCGKNHDLALKLWNHGYHETYLLATLVEESEKVDSEQLDDWVNTFYSWDLVDQACINLLRFIPEARENIFIWCDSDEEFVKRTAFSLVAVLAVHENESDFEMYFDILKEGSKDNRNFVKKSVNWAIRQIGKIDLENNRKALNLAYEILEMDNKVSKWVARGAIRELESEKVQSKFK</sequence>
<evidence type="ECO:0000313" key="2">
    <source>
        <dbReference type="Proteomes" id="UP000783037"/>
    </source>
</evidence>
<dbReference type="Proteomes" id="UP000783037">
    <property type="component" value="Unassembled WGS sequence"/>
</dbReference>
<dbReference type="InterPro" id="IPR014825">
    <property type="entry name" value="DNA_alkylation"/>
</dbReference>
<dbReference type="RefSeq" id="WP_303739133.1">
    <property type="nucleotide sequence ID" value="NZ_SUTK01000026.1"/>
</dbReference>